<dbReference type="Proteomes" id="UP000219439">
    <property type="component" value="Unassembled WGS sequence"/>
</dbReference>
<dbReference type="AlphaFoldDB" id="A0A285NI95"/>
<evidence type="ECO:0000313" key="2">
    <source>
        <dbReference type="EMBL" id="SNZ08988.1"/>
    </source>
</evidence>
<proteinExistence type="predicted"/>
<dbReference type="InterPro" id="IPR019201">
    <property type="entry name" value="DUF2065"/>
</dbReference>
<accession>A0A285NI95</accession>
<evidence type="ECO:0008006" key="4">
    <source>
        <dbReference type="Google" id="ProtNLM"/>
    </source>
</evidence>
<dbReference type="RefSeq" id="WP_097153002.1">
    <property type="nucleotide sequence ID" value="NZ_OBEL01000001.1"/>
</dbReference>
<dbReference type="EMBL" id="OBEL01000001">
    <property type="protein sequence ID" value="SNZ08988.1"/>
    <property type="molecule type" value="Genomic_DNA"/>
</dbReference>
<keyword evidence="1" id="KW-0472">Membrane</keyword>
<reference evidence="2 3" key="1">
    <citation type="submission" date="2017-09" db="EMBL/GenBank/DDBJ databases">
        <authorList>
            <person name="Ehlers B."/>
            <person name="Leendertz F.H."/>
        </authorList>
    </citation>
    <scope>NUCLEOTIDE SEQUENCE [LARGE SCALE GENOMIC DNA]</scope>
    <source>
        <strain evidence="2 3">DSM 18289</strain>
    </source>
</reference>
<name>A0A285NI95_9HYPH</name>
<feature type="transmembrane region" description="Helical" evidence="1">
    <location>
        <begin position="39"/>
        <end position="59"/>
    </location>
</feature>
<dbReference type="Pfam" id="PF09838">
    <property type="entry name" value="DUF2065"/>
    <property type="match status" value="1"/>
</dbReference>
<dbReference type="PANTHER" id="PTHR38602:SF1">
    <property type="entry name" value="INNER MEMBRANE PROTEIN"/>
    <property type="match status" value="1"/>
</dbReference>
<organism evidence="2 3">
    <name type="scientific">Cohaesibacter gelatinilyticus</name>
    <dbReference type="NCBI Taxonomy" id="372072"/>
    <lineage>
        <taxon>Bacteria</taxon>
        <taxon>Pseudomonadati</taxon>
        <taxon>Pseudomonadota</taxon>
        <taxon>Alphaproteobacteria</taxon>
        <taxon>Hyphomicrobiales</taxon>
        <taxon>Cohaesibacteraceae</taxon>
    </lineage>
</organism>
<sequence>MTELGLAIGLVLVLEGLIYAIAPDSMKRMMVEMLTIPSSNLRLGGVIAMALGVVIVWLIRSS</sequence>
<keyword evidence="1" id="KW-1133">Transmembrane helix</keyword>
<gene>
    <name evidence="2" type="ORF">SAMN06265368_1894</name>
</gene>
<keyword evidence="3" id="KW-1185">Reference proteome</keyword>
<evidence type="ECO:0000256" key="1">
    <source>
        <dbReference type="SAM" id="Phobius"/>
    </source>
</evidence>
<keyword evidence="1" id="KW-0812">Transmembrane</keyword>
<evidence type="ECO:0000313" key="3">
    <source>
        <dbReference type="Proteomes" id="UP000219439"/>
    </source>
</evidence>
<protein>
    <recommendedName>
        <fullName evidence="4">DUF2065 domain-containing protein</fullName>
    </recommendedName>
</protein>
<dbReference type="OrthoDB" id="9815199at2"/>
<dbReference type="PANTHER" id="PTHR38602">
    <property type="entry name" value="INNER MEMBRANE PROTEIN-RELATED"/>
    <property type="match status" value="1"/>
</dbReference>